<sequence length="250" mass="29310">MPIMQHAKAKVILNHMIRDVDFGYFFYQPYIDPTYFQIISTVSSRQDFQSQFYCVNSIDYSLQNLNEQFNSTQSSNAYSILIHEFNSTVYYHPLINSSNLISWPDLEFQNITLLCQTYLQMQECLQEKQSLSDQLNQSIEFIKKGNYSIDERQNIDQLYQYWSRYGQQQVSIIFPVNAYVKGINTQLPYSYSILLTGRVILDFRNQIKLFNILDVNIIKIPLITEFVVTGLIIIIFLTNYGFIAVGQLQL</sequence>
<keyword evidence="1" id="KW-1133">Transmembrane helix</keyword>
<evidence type="ECO:0000313" key="2">
    <source>
        <dbReference type="EMBL" id="EAR89999.2"/>
    </source>
</evidence>
<name>Q22XL1_TETTS</name>
<dbReference type="HOGENOM" id="CLU_263116_0_0_1"/>
<gene>
    <name evidence="2" type="ORF">TTHERM_01050450</name>
</gene>
<protein>
    <submittedName>
        <fullName evidence="2">Tetratricopeptide repeat protein</fullName>
    </submittedName>
</protein>
<dbReference type="RefSeq" id="XP_001010244.2">
    <property type="nucleotide sequence ID" value="XM_001010244.2"/>
</dbReference>
<evidence type="ECO:0000256" key="1">
    <source>
        <dbReference type="SAM" id="Phobius"/>
    </source>
</evidence>
<dbReference type="InParanoid" id="Q22XL1"/>
<organism evidence="2 3">
    <name type="scientific">Tetrahymena thermophila (strain SB210)</name>
    <dbReference type="NCBI Taxonomy" id="312017"/>
    <lineage>
        <taxon>Eukaryota</taxon>
        <taxon>Sar</taxon>
        <taxon>Alveolata</taxon>
        <taxon>Ciliophora</taxon>
        <taxon>Intramacronucleata</taxon>
        <taxon>Oligohymenophorea</taxon>
        <taxon>Hymenostomatida</taxon>
        <taxon>Tetrahymenina</taxon>
        <taxon>Tetrahymenidae</taxon>
        <taxon>Tetrahymena</taxon>
    </lineage>
</organism>
<proteinExistence type="predicted"/>
<keyword evidence="3" id="KW-1185">Reference proteome</keyword>
<dbReference type="AlphaFoldDB" id="Q22XL1"/>
<reference evidence="3" key="1">
    <citation type="journal article" date="2006" name="PLoS Biol.">
        <title>Macronuclear genome sequence of the ciliate Tetrahymena thermophila, a model eukaryote.</title>
        <authorList>
            <person name="Eisen J.A."/>
            <person name="Coyne R.S."/>
            <person name="Wu M."/>
            <person name="Wu D."/>
            <person name="Thiagarajan M."/>
            <person name="Wortman J.R."/>
            <person name="Badger J.H."/>
            <person name="Ren Q."/>
            <person name="Amedeo P."/>
            <person name="Jones K.M."/>
            <person name="Tallon L.J."/>
            <person name="Delcher A.L."/>
            <person name="Salzberg S.L."/>
            <person name="Silva J.C."/>
            <person name="Haas B.J."/>
            <person name="Majoros W.H."/>
            <person name="Farzad M."/>
            <person name="Carlton J.M."/>
            <person name="Smith R.K. Jr."/>
            <person name="Garg J."/>
            <person name="Pearlman R.E."/>
            <person name="Karrer K.M."/>
            <person name="Sun L."/>
            <person name="Manning G."/>
            <person name="Elde N.C."/>
            <person name="Turkewitz A.P."/>
            <person name="Asai D.J."/>
            <person name="Wilkes D.E."/>
            <person name="Wang Y."/>
            <person name="Cai H."/>
            <person name="Collins K."/>
            <person name="Stewart B.A."/>
            <person name="Lee S.R."/>
            <person name="Wilamowska K."/>
            <person name="Weinberg Z."/>
            <person name="Ruzzo W.L."/>
            <person name="Wloga D."/>
            <person name="Gaertig J."/>
            <person name="Frankel J."/>
            <person name="Tsao C.-C."/>
            <person name="Gorovsky M.A."/>
            <person name="Keeling P.J."/>
            <person name="Waller R.F."/>
            <person name="Patron N.J."/>
            <person name="Cherry J.M."/>
            <person name="Stover N.A."/>
            <person name="Krieger C.J."/>
            <person name="del Toro C."/>
            <person name="Ryder H.F."/>
            <person name="Williamson S.C."/>
            <person name="Barbeau R.A."/>
            <person name="Hamilton E.P."/>
            <person name="Orias E."/>
        </authorList>
    </citation>
    <scope>NUCLEOTIDE SEQUENCE [LARGE SCALE GENOMIC DNA]</scope>
    <source>
        <strain evidence="3">SB210</strain>
    </source>
</reference>
<keyword evidence="1" id="KW-0472">Membrane</keyword>
<evidence type="ECO:0000313" key="3">
    <source>
        <dbReference type="Proteomes" id="UP000009168"/>
    </source>
</evidence>
<dbReference type="Proteomes" id="UP000009168">
    <property type="component" value="Unassembled WGS sequence"/>
</dbReference>
<accession>Q22XL1</accession>
<dbReference type="GeneID" id="7826490"/>
<keyword evidence="1" id="KW-0812">Transmembrane</keyword>
<feature type="transmembrane region" description="Helical" evidence="1">
    <location>
        <begin position="226"/>
        <end position="248"/>
    </location>
</feature>
<dbReference type="KEGG" id="tet:TTHERM_01050450"/>
<dbReference type="EMBL" id="GG662806">
    <property type="protein sequence ID" value="EAR89999.2"/>
    <property type="molecule type" value="Genomic_DNA"/>
</dbReference>